<protein>
    <recommendedName>
        <fullName evidence="1">J domain-containing protein</fullName>
    </recommendedName>
</protein>
<dbReference type="Pfam" id="PF00226">
    <property type="entry name" value="DnaJ"/>
    <property type="match status" value="1"/>
</dbReference>
<name>A0A6C0DUG6_9ZZZZ</name>
<dbReference type="InterPro" id="IPR001623">
    <property type="entry name" value="DnaJ_domain"/>
</dbReference>
<dbReference type="EMBL" id="MN739679">
    <property type="protein sequence ID" value="QHT20596.1"/>
    <property type="molecule type" value="Genomic_DNA"/>
</dbReference>
<dbReference type="PROSITE" id="PS50076">
    <property type="entry name" value="DNAJ_2"/>
    <property type="match status" value="1"/>
</dbReference>
<proteinExistence type="predicted"/>
<dbReference type="SMART" id="SM00271">
    <property type="entry name" value="DnaJ"/>
    <property type="match status" value="1"/>
</dbReference>
<dbReference type="AlphaFoldDB" id="A0A6C0DUG6"/>
<dbReference type="Gene3D" id="1.10.287.110">
    <property type="entry name" value="DnaJ domain"/>
    <property type="match status" value="1"/>
</dbReference>
<sequence length="341" mass="40405">MSVNIITIDGEDYDPYFILGVASDDTDDHINKNFRKKIKKYHPDKIDNKKDKKRYEYYSKIILECYGYIKEKRKSSQKLKKRDSSSKQNLKILTKEELDDFNKNFENKCDVKVEEKQKRLKKIDDYKKQDVTQHDITKQFSKKKFSNKDFNAVFDYNKNLDKNDVSSNSLIYRTSDGFFGYNASDVGNCAMVSSYNGLLISGDTIGEMGKGCWSNNYSDYNQSFGNAIKNPKGKLNMEYIYKENKKNIIEPKVKTTFNEYQKSYNTFKYTVQDTYNKEQDKLFKRTFDHLLEKEKWDQQVVMKYKDQYEPDVIEQALNGELEVTPTLMENLKGHYRQIREK</sequence>
<dbReference type="SUPFAM" id="SSF46565">
    <property type="entry name" value="Chaperone J-domain"/>
    <property type="match status" value="1"/>
</dbReference>
<dbReference type="InterPro" id="IPR036869">
    <property type="entry name" value="J_dom_sf"/>
</dbReference>
<evidence type="ECO:0000259" key="1">
    <source>
        <dbReference type="PROSITE" id="PS50076"/>
    </source>
</evidence>
<reference evidence="2" key="1">
    <citation type="journal article" date="2020" name="Nature">
        <title>Giant virus diversity and host interactions through global metagenomics.</title>
        <authorList>
            <person name="Schulz F."/>
            <person name="Roux S."/>
            <person name="Paez-Espino D."/>
            <person name="Jungbluth S."/>
            <person name="Walsh D.A."/>
            <person name="Denef V.J."/>
            <person name="McMahon K.D."/>
            <person name="Konstantinidis K.T."/>
            <person name="Eloe-Fadrosh E.A."/>
            <person name="Kyrpides N.C."/>
            <person name="Woyke T."/>
        </authorList>
    </citation>
    <scope>NUCLEOTIDE SEQUENCE</scope>
    <source>
        <strain evidence="2">GVMAG-M-3300023174-68</strain>
    </source>
</reference>
<dbReference type="CDD" id="cd06257">
    <property type="entry name" value="DnaJ"/>
    <property type="match status" value="1"/>
</dbReference>
<evidence type="ECO:0000313" key="2">
    <source>
        <dbReference type="EMBL" id="QHT20596.1"/>
    </source>
</evidence>
<organism evidence="2">
    <name type="scientific">viral metagenome</name>
    <dbReference type="NCBI Taxonomy" id="1070528"/>
    <lineage>
        <taxon>unclassified sequences</taxon>
        <taxon>metagenomes</taxon>
        <taxon>organismal metagenomes</taxon>
    </lineage>
</organism>
<feature type="domain" description="J" evidence="1">
    <location>
        <begin position="14"/>
        <end position="102"/>
    </location>
</feature>
<accession>A0A6C0DUG6</accession>